<name>A0A3A6PIM2_9BACL</name>
<dbReference type="SUPFAM" id="SSF54427">
    <property type="entry name" value="NTF2-like"/>
    <property type="match status" value="1"/>
</dbReference>
<dbReference type="InterPro" id="IPR013324">
    <property type="entry name" value="RNA_pol_sigma_r3/r4-like"/>
</dbReference>
<proteinExistence type="predicted"/>
<dbReference type="InterPro" id="IPR013249">
    <property type="entry name" value="RNA_pol_sigma70_r4_t2"/>
</dbReference>
<dbReference type="InterPro" id="IPR007627">
    <property type="entry name" value="RNA_pol_sigma70_r2"/>
</dbReference>
<dbReference type="InterPro" id="IPR052704">
    <property type="entry name" value="ECF_Sigma-70_Domain"/>
</dbReference>
<dbReference type="GO" id="GO:0003677">
    <property type="term" value="F:DNA binding"/>
    <property type="evidence" value="ECO:0007669"/>
    <property type="project" value="InterPro"/>
</dbReference>
<evidence type="ECO:0000313" key="4">
    <source>
        <dbReference type="EMBL" id="RJX38948.1"/>
    </source>
</evidence>
<reference evidence="4 5" key="1">
    <citation type="submission" date="2018-09" db="EMBL/GenBank/DDBJ databases">
        <title>Paenibacillus aracenensis nov. sp. isolated from a cave in southern Spain.</title>
        <authorList>
            <person name="Jurado V."/>
            <person name="Gutierrez-Patricio S."/>
            <person name="Gonzalez-Pimentel J.L."/>
            <person name="Miller A.Z."/>
            <person name="Laiz L."/>
            <person name="Saiz-Jimenez C."/>
        </authorList>
    </citation>
    <scope>NUCLEOTIDE SEQUENCE [LARGE SCALE GENOMIC DNA]</scope>
    <source>
        <strain evidence="4 5">JCM 19203</strain>
    </source>
</reference>
<gene>
    <name evidence="4" type="ORF">D3P09_15675</name>
</gene>
<comment type="subunit">
    <text evidence="1">Interacts transiently with the RNA polymerase catalytic core formed by RpoA, RpoB, RpoC and RpoZ (2 alpha, 1 beta, 1 beta' and 1 omega subunit) to form the RNA polymerase holoenzyme that can initiate transcription.</text>
</comment>
<evidence type="ECO:0000259" key="3">
    <source>
        <dbReference type="Pfam" id="PF08281"/>
    </source>
</evidence>
<feature type="domain" description="RNA polymerase sigma-70 region 2" evidence="2">
    <location>
        <begin position="4"/>
        <end position="70"/>
    </location>
</feature>
<dbReference type="PANTHER" id="PTHR30173:SF36">
    <property type="entry name" value="ECF RNA POLYMERASE SIGMA FACTOR SIGJ"/>
    <property type="match status" value="1"/>
</dbReference>
<dbReference type="Pfam" id="PF04542">
    <property type="entry name" value="Sigma70_r2"/>
    <property type="match status" value="1"/>
</dbReference>
<dbReference type="Pfam" id="PF08281">
    <property type="entry name" value="Sigma70_r4_2"/>
    <property type="match status" value="1"/>
</dbReference>
<dbReference type="InterPro" id="IPR036388">
    <property type="entry name" value="WH-like_DNA-bd_sf"/>
</dbReference>
<dbReference type="InterPro" id="IPR032710">
    <property type="entry name" value="NTF2-like_dom_sf"/>
</dbReference>
<dbReference type="Gene3D" id="1.10.10.10">
    <property type="entry name" value="Winged helix-like DNA-binding domain superfamily/Winged helix DNA-binding domain"/>
    <property type="match status" value="1"/>
</dbReference>
<sequence>MQELYKQYRSLLFALAYQMTGSVSDAEDVVQDVFLKAYAVGGLDHIDNPKAYLCKMASNRCRDVFRSARKKREQYFGPWLPEPLLSSDESIEESIIQHELLSYGILVLLERLSSSERTVFVLREALGFSYADIASMIEMSEANCRKLFSRSKAKMGISPGEYTSIEGASEAWIARFLKALQQNQAVELTAMLAEDVILISDGGGKAVAAVHPIESRERVIRFLAGLIRNMSAGEGRTELVMERINGQTGLVVVSDNIVETVVLLNMQEDCIQNIYFVRNPDKLTRI</sequence>
<evidence type="ECO:0000313" key="5">
    <source>
        <dbReference type="Proteomes" id="UP000267798"/>
    </source>
</evidence>
<dbReference type="InterPro" id="IPR013325">
    <property type="entry name" value="RNA_pol_sigma_r2"/>
</dbReference>
<protein>
    <submittedName>
        <fullName evidence="4">Sigma-70 family RNA polymerase sigma factor</fullName>
    </submittedName>
</protein>
<dbReference type="NCBIfam" id="TIGR02937">
    <property type="entry name" value="sigma70-ECF"/>
    <property type="match status" value="1"/>
</dbReference>
<dbReference type="SUPFAM" id="SSF88946">
    <property type="entry name" value="Sigma2 domain of RNA polymerase sigma factors"/>
    <property type="match status" value="1"/>
</dbReference>
<feature type="domain" description="RNA polymerase sigma factor 70 region 4 type 2" evidence="3">
    <location>
        <begin position="105"/>
        <end position="155"/>
    </location>
</feature>
<organism evidence="4 5">
    <name type="scientific">Paenibacillus pinisoli</name>
    <dbReference type="NCBI Taxonomy" id="1276110"/>
    <lineage>
        <taxon>Bacteria</taxon>
        <taxon>Bacillati</taxon>
        <taxon>Bacillota</taxon>
        <taxon>Bacilli</taxon>
        <taxon>Bacillales</taxon>
        <taxon>Paenibacillaceae</taxon>
        <taxon>Paenibacillus</taxon>
    </lineage>
</organism>
<dbReference type="Proteomes" id="UP000267798">
    <property type="component" value="Unassembled WGS sequence"/>
</dbReference>
<dbReference type="GO" id="GO:0016987">
    <property type="term" value="F:sigma factor activity"/>
    <property type="evidence" value="ECO:0007669"/>
    <property type="project" value="InterPro"/>
</dbReference>
<dbReference type="Gene3D" id="3.10.450.50">
    <property type="match status" value="1"/>
</dbReference>
<dbReference type="NCBIfam" id="NF007214">
    <property type="entry name" value="PRK09636.1"/>
    <property type="match status" value="1"/>
</dbReference>
<evidence type="ECO:0000259" key="2">
    <source>
        <dbReference type="Pfam" id="PF04542"/>
    </source>
</evidence>
<dbReference type="Gene3D" id="1.10.1740.10">
    <property type="match status" value="1"/>
</dbReference>
<keyword evidence="5" id="KW-1185">Reference proteome</keyword>
<accession>A0A3A6PIM2</accession>
<evidence type="ECO:0000256" key="1">
    <source>
        <dbReference type="ARBA" id="ARBA00011344"/>
    </source>
</evidence>
<dbReference type="PANTHER" id="PTHR30173">
    <property type="entry name" value="SIGMA 19 FACTOR"/>
    <property type="match status" value="1"/>
</dbReference>
<dbReference type="RefSeq" id="WP_120111826.1">
    <property type="nucleotide sequence ID" value="NZ_QXQB01000003.1"/>
</dbReference>
<dbReference type="SUPFAM" id="SSF88659">
    <property type="entry name" value="Sigma3 and sigma4 domains of RNA polymerase sigma factors"/>
    <property type="match status" value="1"/>
</dbReference>
<dbReference type="EMBL" id="QXQB01000003">
    <property type="protein sequence ID" value="RJX38948.1"/>
    <property type="molecule type" value="Genomic_DNA"/>
</dbReference>
<comment type="caution">
    <text evidence="4">The sequence shown here is derived from an EMBL/GenBank/DDBJ whole genome shotgun (WGS) entry which is preliminary data.</text>
</comment>
<dbReference type="InterPro" id="IPR014284">
    <property type="entry name" value="RNA_pol_sigma-70_dom"/>
</dbReference>
<dbReference type="GO" id="GO:0006352">
    <property type="term" value="P:DNA-templated transcription initiation"/>
    <property type="evidence" value="ECO:0007669"/>
    <property type="project" value="InterPro"/>
</dbReference>
<dbReference type="OrthoDB" id="3211555at2"/>
<dbReference type="AlphaFoldDB" id="A0A3A6PIM2"/>